<gene>
    <name evidence="2" type="ORF">ABB37_06339</name>
</gene>
<feature type="compositionally biased region" description="Polar residues" evidence="1">
    <location>
        <begin position="342"/>
        <end position="356"/>
    </location>
</feature>
<dbReference type="AlphaFoldDB" id="A0A0M9FXY5"/>
<dbReference type="VEuPathDB" id="TriTrypDB:LpyrH10_14_0540"/>
<organism evidence="2 3">
    <name type="scientific">Leptomonas pyrrhocoris</name>
    <name type="common">Firebug parasite</name>
    <dbReference type="NCBI Taxonomy" id="157538"/>
    <lineage>
        <taxon>Eukaryota</taxon>
        <taxon>Discoba</taxon>
        <taxon>Euglenozoa</taxon>
        <taxon>Kinetoplastea</taxon>
        <taxon>Metakinetoplastina</taxon>
        <taxon>Trypanosomatida</taxon>
        <taxon>Trypanosomatidae</taxon>
        <taxon>Leishmaniinae</taxon>
        <taxon>Leptomonas</taxon>
    </lineage>
</organism>
<reference evidence="2 3" key="1">
    <citation type="submission" date="2015-07" db="EMBL/GenBank/DDBJ databases">
        <title>High-quality genome of monoxenous trypanosomatid Leptomonas pyrrhocoris.</title>
        <authorList>
            <person name="Flegontov P."/>
            <person name="Butenko A."/>
            <person name="Firsov S."/>
            <person name="Vlcek C."/>
            <person name="Logacheva M.D."/>
            <person name="Field M."/>
            <person name="Filatov D."/>
            <person name="Flegontova O."/>
            <person name="Gerasimov E."/>
            <person name="Jackson A.P."/>
            <person name="Kelly S."/>
            <person name="Opperdoes F."/>
            <person name="O'Reilly A."/>
            <person name="Votypka J."/>
            <person name="Yurchenko V."/>
            <person name="Lukes J."/>
        </authorList>
    </citation>
    <scope>NUCLEOTIDE SEQUENCE [LARGE SCALE GENOMIC DNA]</scope>
    <source>
        <strain evidence="2">H10</strain>
    </source>
</reference>
<evidence type="ECO:0000313" key="3">
    <source>
        <dbReference type="Proteomes" id="UP000037923"/>
    </source>
</evidence>
<dbReference type="EMBL" id="LGTL01000014">
    <property type="protein sequence ID" value="KPA78166.1"/>
    <property type="molecule type" value="Genomic_DNA"/>
</dbReference>
<accession>A0A0M9FXY5</accession>
<dbReference type="GeneID" id="26906628"/>
<dbReference type="OMA" id="CAYQRYF"/>
<feature type="region of interest" description="Disordered" evidence="1">
    <location>
        <begin position="507"/>
        <end position="550"/>
    </location>
</feature>
<dbReference type="OrthoDB" id="263797at2759"/>
<dbReference type="Gene3D" id="1.10.287.1490">
    <property type="match status" value="1"/>
</dbReference>
<name>A0A0M9FXY5_LEPPY</name>
<evidence type="ECO:0000256" key="1">
    <source>
        <dbReference type="SAM" id="MobiDB-lite"/>
    </source>
</evidence>
<sequence>MSSLADQLRSDLAALRNCIVAQRLHAAASLPLPDSETLSVVAADQQHPLQQRSPHAKPLLKSQSSALSSSSAAAAAATSPVDPLCQLQEDLQAATAQLHAERAAVAQLRIQQRCDEAAILRLTEQTEEVDGQLAQATSERDAWQQRCTAVEAIHAKCAVHHSCVREQVEALQQHVKDVEAVHATLTASAAELRRVAARLTQENTRLHEMLKGHAAELFRLSSVEVDLRAAQQRLCTFEQRQEEWEGEMRRLQGYFTSVKDEYATGMELVAALQHEHRQLEAALAQSEAQCNGWAQLFMDSAVTPPAGKADDTLSDGGKEEVEDRVAFDDASKSPRSPLDTEVPSTTTSSTLANLQRRQADTEDDDVSFAAEERRDGAHGSREHRAAFTQQLEAKVADLAVQLFAAQARAAQAERHVEQLAQVQLVDMAVLTELKAMVCVLRPQTESLATYNAQLQARLLATECMTEPLMEYVVQLATAYTEEVCRRCNPQLCSPGHREGGGEAVLSVKSSTDAGSAEERGTTVPPPAQREHVPGKRHRLRVTALQPRRGA</sequence>
<evidence type="ECO:0000313" key="2">
    <source>
        <dbReference type="EMBL" id="KPA78166.1"/>
    </source>
</evidence>
<comment type="caution">
    <text evidence="2">The sequence shown here is derived from an EMBL/GenBank/DDBJ whole genome shotgun (WGS) entry which is preliminary data.</text>
</comment>
<protein>
    <submittedName>
        <fullName evidence="2">Uncharacterized protein</fullName>
    </submittedName>
</protein>
<proteinExistence type="predicted"/>
<dbReference type="Proteomes" id="UP000037923">
    <property type="component" value="Unassembled WGS sequence"/>
</dbReference>
<keyword evidence="3" id="KW-1185">Reference proteome</keyword>
<dbReference type="RefSeq" id="XP_015656605.1">
    <property type="nucleotide sequence ID" value="XM_015804627.1"/>
</dbReference>
<feature type="region of interest" description="Disordered" evidence="1">
    <location>
        <begin position="325"/>
        <end position="367"/>
    </location>
</feature>